<proteinExistence type="predicted"/>
<dbReference type="Proteomes" id="UP000243502">
    <property type="component" value="Chromosome 4"/>
</dbReference>
<evidence type="ECO:0000313" key="3">
    <source>
        <dbReference type="Proteomes" id="UP000243502"/>
    </source>
</evidence>
<evidence type="ECO:0000256" key="1">
    <source>
        <dbReference type="SAM" id="MobiDB-lite"/>
    </source>
</evidence>
<dbReference type="RefSeq" id="WP_081921502.1">
    <property type="nucleotide sequence ID" value="NZ_CP026114.1"/>
</dbReference>
<dbReference type="Gene3D" id="3.40.190.10">
    <property type="entry name" value="Periplasmic binding protein-like II"/>
    <property type="match status" value="1"/>
</dbReference>
<evidence type="ECO:0000313" key="2">
    <source>
        <dbReference type="EMBL" id="AUT66612.1"/>
    </source>
</evidence>
<gene>
    <name evidence="2" type="ORF">C2L65_44145</name>
</gene>
<sequence length="99" mass="10561">MKKRVRCQGIIAANTAPARRAATLAGGGFAVLTDFSVSADITAGRLVRLLPGWETPVGEIQERPDMYSSTPIFRSGNMHGPIVRNGQHEKKGTKKAAAT</sequence>
<dbReference type="EMBL" id="CP026114">
    <property type="protein sequence ID" value="AUT66612.1"/>
    <property type="molecule type" value="Genomic_DNA"/>
</dbReference>
<dbReference type="SUPFAM" id="SSF53850">
    <property type="entry name" value="Periplasmic binding protein-like II"/>
    <property type="match status" value="1"/>
</dbReference>
<feature type="region of interest" description="Disordered" evidence="1">
    <location>
        <begin position="65"/>
        <end position="99"/>
    </location>
</feature>
<protein>
    <submittedName>
        <fullName evidence="2">Uncharacterized protein</fullName>
    </submittedName>
</protein>
<dbReference type="KEGG" id="pter:C2L65_44145"/>
<accession>A0A2I8F4M4</accession>
<dbReference type="AlphaFoldDB" id="A0A2I8F4M4"/>
<organism evidence="2 3">
    <name type="scientific">Paraburkholderia terrae</name>
    <dbReference type="NCBI Taxonomy" id="311230"/>
    <lineage>
        <taxon>Bacteria</taxon>
        <taxon>Pseudomonadati</taxon>
        <taxon>Pseudomonadota</taxon>
        <taxon>Betaproteobacteria</taxon>
        <taxon>Burkholderiales</taxon>
        <taxon>Burkholderiaceae</taxon>
        <taxon>Paraburkholderia</taxon>
    </lineage>
</organism>
<name>A0A2I8F4M4_9BURK</name>
<reference evidence="2 3" key="1">
    <citation type="submission" date="2018-01" db="EMBL/GenBank/DDBJ databases">
        <title>Species boundaries and ecological features among Paraburkholderia terrae DSMZ17804T, P. hospita DSMZ17164T and P. caribensis DSMZ13236T.</title>
        <authorList>
            <person name="Pratama A.A."/>
        </authorList>
    </citation>
    <scope>NUCLEOTIDE SEQUENCE [LARGE SCALE GENOMIC DNA]</scope>
    <source>
        <strain evidence="2 3">DSM 17804</strain>
    </source>
</reference>